<dbReference type="InterPro" id="IPR017703">
    <property type="entry name" value="YgfZ/GCV_T_CS"/>
</dbReference>
<keyword evidence="1" id="KW-0809">Transit peptide</keyword>
<accession>A0A699YSD6</accession>
<evidence type="ECO:0000313" key="3">
    <source>
        <dbReference type="EMBL" id="GFH12481.1"/>
    </source>
</evidence>
<evidence type="ECO:0000313" key="4">
    <source>
        <dbReference type="Proteomes" id="UP000485058"/>
    </source>
</evidence>
<feature type="domain" description="GCVT N-terminal" evidence="2">
    <location>
        <begin position="1"/>
        <end position="118"/>
    </location>
</feature>
<dbReference type="Gene3D" id="3.30.1360.120">
    <property type="entry name" value="Probable tRNA modification gtpase trme, domain 1"/>
    <property type="match status" value="1"/>
</dbReference>
<protein>
    <submittedName>
        <fullName evidence="3">Aminomethyltransferase</fullName>
    </submittedName>
</protein>
<dbReference type="InterPro" id="IPR028896">
    <property type="entry name" value="GcvT/YgfZ/DmdA"/>
</dbReference>
<dbReference type="PANTHER" id="PTHR43757:SF14">
    <property type="entry name" value="GLYCINE CLEAVAGE T-PROTEIN FAMILY"/>
    <property type="match status" value="1"/>
</dbReference>
<dbReference type="GO" id="GO:0005739">
    <property type="term" value="C:mitochondrion"/>
    <property type="evidence" value="ECO:0007669"/>
    <property type="project" value="TreeGrafter"/>
</dbReference>
<keyword evidence="3" id="KW-0489">Methyltransferase</keyword>
<dbReference type="Proteomes" id="UP000485058">
    <property type="component" value="Unassembled WGS sequence"/>
</dbReference>
<evidence type="ECO:0000259" key="2">
    <source>
        <dbReference type="Pfam" id="PF01571"/>
    </source>
</evidence>
<comment type="caution">
    <text evidence="3">The sequence shown here is derived from an EMBL/GenBank/DDBJ whole genome shotgun (WGS) entry which is preliminary data.</text>
</comment>
<name>A0A699YSD6_HAELA</name>
<dbReference type="EMBL" id="BLLF01000508">
    <property type="protein sequence ID" value="GFH12481.1"/>
    <property type="molecule type" value="Genomic_DNA"/>
</dbReference>
<dbReference type="GO" id="GO:0032259">
    <property type="term" value="P:methylation"/>
    <property type="evidence" value="ECO:0007669"/>
    <property type="project" value="UniProtKB-KW"/>
</dbReference>
<dbReference type="GO" id="GO:0008168">
    <property type="term" value="F:methyltransferase activity"/>
    <property type="evidence" value="ECO:0007669"/>
    <property type="project" value="UniProtKB-KW"/>
</dbReference>
<sequence>MLTLVGPEAEVVLREVAGDSLTVLGQPYGTHQLVGFKGAPLVVAVGCGLHYPGYTLIVDEAQAGELFGLLASKGCVLMGEEEWEVARLLSGRPAVGRELGEEVNPLEAGLHHAVSLDKGCYIGQETLSKLTNLNGVKQQLVSLTLSGPVEPGCDIESDEGVRLGRVTSVATTPDGQHVALGFMKCKSKGQQVEVAV</sequence>
<dbReference type="InterPro" id="IPR027266">
    <property type="entry name" value="TrmE/GcvT-like"/>
</dbReference>
<evidence type="ECO:0000256" key="1">
    <source>
        <dbReference type="ARBA" id="ARBA00022946"/>
    </source>
</evidence>
<gene>
    <name evidence="3" type="ORF">HaLaN_08184</name>
</gene>
<keyword evidence="3" id="KW-0808">Transferase</keyword>
<dbReference type="PANTHER" id="PTHR43757">
    <property type="entry name" value="AMINOMETHYLTRANSFERASE"/>
    <property type="match status" value="1"/>
</dbReference>
<reference evidence="3 4" key="1">
    <citation type="submission" date="2020-02" db="EMBL/GenBank/DDBJ databases">
        <title>Draft genome sequence of Haematococcus lacustris strain NIES-144.</title>
        <authorList>
            <person name="Morimoto D."/>
            <person name="Nakagawa S."/>
            <person name="Yoshida T."/>
            <person name="Sawayama S."/>
        </authorList>
    </citation>
    <scope>NUCLEOTIDE SEQUENCE [LARGE SCALE GENOMIC DNA]</scope>
    <source>
        <strain evidence="3 4">NIES-144</strain>
    </source>
</reference>
<dbReference type="SUPFAM" id="SSF103025">
    <property type="entry name" value="Folate-binding domain"/>
    <property type="match status" value="1"/>
</dbReference>
<proteinExistence type="predicted"/>
<dbReference type="Pfam" id="PF01571">
    <property type="entry name" value="GCV_T"/>
    <property type="match status" value="1"/>
</dbReference>
<keyword evidence="4" id="KW-1185">Reference proteome</keyword>
<dbReference type="InterPro" id="IPR006222">
    <property type="entry name" value="GCVT_N"/>
</dbReference>
<dbReference type="NCBIfam" id="TIGR03317">
    <property type="entry name" value="ygfZ_signature"/>
    <property type="match status" value="1"/>
</dbReference>
<dbReference type="AlphaFoldDB" id="A0A699YSD6"/>
<organism evidence="3 4">
    <name type="scientific">Haematococcus lacustris</name>
    <name type="common">Green alga</name>
    <name type="synonym">Haematococcus pluvialis</name>
    <dbReference type="NCBI Taxonomy" id="44745"/>
    <lineage>
        <taxon>Eukaryota</taxon>
        <taxon>Viridiplantae</taxon>
        <taxon>Chlorophyta</taxon>
        <taxon>core chlorophytes</taxon>
        <taxon>Chlorophyceae</taxon>
        <taxon>CS clade</taxon>
        <taxon>Chlamydomonadales</taxon>
        <taxon>Haematococcaceae</taxon>
        <taxon>Haematococcus</taxon>
    </lineage>
</organism>